<evidence type="ECO:0000256" key="5">
    <source>
        <dbReference type="ARBA" id="ARBA00020248"/>
    </source>
</evidence>
<keyword evidence="6" id="KW-0813">Transport</keyword>
<dbReference type="CDD" id="cd13289">
    <property type="entry name" value="PH_Osh3p_yeast"/>
    <property type="match status" value="1"/>
</dbReference>
<dbReference type="InterPro" id="IPR003029">
    <property type="entry name" value="S1_domain"/>
</dbReference>
<dbReference type="SUPFAM" id="SSF50249">
    <property type="entry name" value="Nucleic acid-binding proteins"/>
    <property type="match status" value="1"/>
</dbReference>
<dbReference type="InterPro" id="IPR036860">
    <property type="entry name" value="SH2_dom_sf"/>
</dbReference>
<keyword evidence="7" id="KW-0158">Chromosome</keyword>
<evidence type="ECO:0000256" key="16">
    <source>
        <dbReference type="ARBA" id="ARBA00093389"/>
    </source>
</evidence>
<dbReference type="FunFam" id="2.30.29.30:FF:000369">
    <property type="entry name" value="Oxysterol binding protein"/>
    <property type="match status" value="1"/>
</dbReference>
<dbReference type="InterPro" id="IPR028083">
    <property type="entry name" value="Spt6_acidic_N_dom"/>
</dbReference>
<dbReference type="Gene3D" id="3.30.70.3490">
    <property type="match status" value="1"/>
</dbReference>
<feature type="region of interest" description="Disordered" evidence="17">
    <location>
        <begin position="1880"/>
        <end position="1929"/>
    </location>
</feature>
<dbReference type="InterPro" id="IPR010994">
    <property type="entry name" value="RuvA_2-like"/>
</dbReference>
<dbReference type="Pfam" id="PF22706">
    <property type="entry name" value="Tex_central_region"/>
    <property type="match status" value="1"/>
</dbReference>
<dbReference type="OrthoDB" id="995477at2759"/>
<dbReference type="GO" id="GO:0005694">
    <property type="term" value="C:chromosome"/>
    <property type="evidence" value="ECO:0007669"/>
    <property type="project" value="UniProtKB-SubCell"/>
</dbReference>
<dbReference type="InterPro" id="IPR017072">
    <property type="entry name" value="TF_Spt6"/>
</dbReference>
<dbReference type="SUPFAM" id="SSF47781">
    <property type="entry name" value="RuvA domain 2-like"/>
    <property type="match status" value="2"/>
</dbReference>
<dbReference type="SUPFAM" id="SSF50729">
    <property type="entry name" value="PH domain-like"/>
    <property type="match status" value="1"/>
</dbReference>
<dbReference type="GO" id="GO:0140673">
    <property type="term" value="P:transcription elongation-coupled chromatin remodeling"/>
    <property type="evidence" value="ECO:0007669"/>
    <property type="project" value="InterPro"/>
</dbReference>
<dbReference type="PANTHER" id="PTHR10145">
    <property type="entry name" value="TRANSCRIPTION ELONGATION FACTOR SPT6"/>
    <property type="match status" value="1"/>
</dbReference>
<dbReference type="InterPro" id="IPR042066">
    <property type="entry name" value="Spt6_death-like"/>
</dbReference>
<evidence type="ECO:0000256" key="4">
    <source>
        <dbReference type="ARBA" id="ARBA00009253"/>
    </source>
</evidence>
<dbReference type="InterPro" id="IPR037239">
    <property type="entry name" value="OSBP_sf"/>
</dbReference>
<dbReference type="PROSITE" id="PS50003">
    <property type="entry name" value="PH_DOMAIN"/>
    <property type="match status" value="1"/>
</dbReference>
<organism evidence="20 21">
    <name type="scientific">Scytalidium lignicola</name>
    <name type="common">Hyphomycete</name>
    <dbReference type="NCBI Taxonomy" id="5539"/>
    <lineage>
        <taxon>Eukaryota</taxon>
        <taxon>Fungi</taxon>
        <taxon>Dikarya</taxon>
        <taxon>Ascomycota</taxon>
        <taxon>Pezizomycotina</taxon>
        <taxon>Leotiomycetes</taxon>
        <taxon>Leotiomycetes incertae sedis</taxon>
        <taxon>Scytalidium</taxon>
    </lineage>
</organism>
<feature type="non-terminal residue" evidence="20">
    <location>
        <position position="1"/>
    </location>
</feature>
<keyword evidence="21" id="KW-1185">Reference proteome</keyword>
<dbReference type="GO" id="GO:0003677">
    <property type="term" value="F:DNA binding"/>
    <property type="evidence" value="ECO:0007669"/>
    <property type="project" value="InterPro"/>
</dbReference>
<dbReference type="SUPFAM" id="SSF144000">
    <property type="entry name" value="Oxysterol-binding protein-like"/>
    <property type="match status" value="1"/>
</dbReference>
<dbReference type="Gene3D" id="1.10.150.850">
    <property type="entry name" value="Spt6, helix-hairpin-helix domain"/>
    <property type="match status" value="1"/>
</dbReference>
<dbReference type="CDD" id="cd09928">
    <property type="entry name" value="SH2_Cterm_SPT6_like"/>
    <property type="match status" value="1"/>
</dbReference>
<dbReference type="GO" id="GO:0034728">
    <property type="term" value="P:nucleosome organization"/>
    <property type="evidence" value="ECO:0007669"/>
    <property type="project" value="TreeGrafter"/>
</dbReference>
<feature type="domain" description="S1 motif" evidence="19">
    <location>
        <begin position="1097"/>
        <end position="1166"/>
    </location>
</feature>
<dbReference type="Pfam" id="PF14639">
    <property type="entry name" value="YqgF"/>
    <property type="match status" value="1"/>
</dbReference>
<gene>
    <name evidence="20" type="ORF">B7463_g6433</name>
</gene>
<evidence type="ECO:0000256" key="8">
    <source>
        <dbReference type="ARBA" id="ARBA00022999"/>
    </source>
</evidence>
<dbReference type="InterPro" id="IPR035018">
    <property type="entry name" value="Spt6_SH2_C"/>
</dbReference>
<dbReference type="InterPro" id="IPR032706">
    <property type="entry name" value="Spt6_HHH"/>
</dbReference>
<accession>A0A3E2H948</accession>
<dbReference type="InterPro" id="IPR001849">
    <property type="entry name" value="PH_domain"/>
</dbReference>
<dbReference type="FunFam" id="3.30.505.10:FF:000056">
    <property type="entry name" value="Transcription elongation factor Spt6"/>
    <property type="match status" value="1"/>
</dbReference>
<evidence type="ECO:0000256" key="9">
    <source>
        <dbReference type="ARBA" id="ARBA00023055"/>
    </source>
</evidence>
<dbReference type="GO" id="GO:0120009">
    <property type="term" value="P:intermembrane lipid transfer"/>
    <property type="evidence" value="ECO:0007669"/>
    <property type="project" value="UniProtKB-ARBA"/>
</dbReference>
<evidence type="ECO:0000256" key="10">
    <source>
        <dbReference type="ARBA" id="ARBA00023121"/>
    </source>
</evidence>
<evidence type="ECO:0000256" key="17">
    <source>
        <dbReference type="SAM" id="MobiDB-lite"/>
    </source>
</evidence>
<dbReference type="FunFam" id="1.10.10.650:FF:000004">
    <property type="entry name" value="Transcription elongation factor Spt6"/>
    <property type="match status" value="1"/>
</dbReference>
<feature type="compositionally biased region" description="Basic and acidic residues" evidence="17">
    <location>
        <begin position="1183"/>
        <end position="1204"/>
    </location>
</feature>
<dbReference type="CDD" id="cd00164">
    <property type="entry name" value="S1_like"/>
    <property type="match status" value="1"/>
</dbReference>
<dbReference type="Pfam" id="PF21710">
    <property type="entry name" value="Spt6_S1"/>
    <property type="match status" value="1"/>
</dbReference>
<evidence type="ECO:0000256" key="11">
    <source>
        <dbReference type="ARBA" id="ARBA00023163"/>
    </source>
</evidence>
<dbReference type="InterPro" id="IPR000648">
    <property type="entry name" value="Oxysterol-bd"/>
</dbReference>
<evidence type="ECO:0000256" key="12">
    <source>
        <dbReference type="ARBA" id="ARBA00023242"/>
    </source>
</evidence>
<dbReference type="Gene3D" id="2.40.50.140">
    <property type="entry name" value="Nucleic acid-binding proteins"/>
    <property type="match status" value="1"/>
</dbReference>
<dbReference type="InterPro" id="IPR035420">
    <property type="entry name" value="Spt6_SH2"/>
</dbReference>
<dbReference type="InterPro" id="IPR023319">
    <property type="entry name" value="Tex-like_HTH_dom_sf"/>
</dbReference>
<dbReference type="Pfam" id="PF14635">
    <property type="entry name" value="HHH_7"/>
    <property type="match status" value="1"/>
</dbReference>
<feature type="region of interest" description="Disordered" evidence="17">
    <location>
        <begin position="2033"/>
        <end position="2059"/>
    </location>
</feature>
<evidence type="ECO:0000256" key="2">
    <source>
        <dbReference type="ARBA" id="ARBA00004286"/>
    </source>
</evidence>
<evidence type="ECO:0000256" key="3">
    <source>
        <dbReference type="ARBA" id="ARBA00008842"/>
    </source>
</evidence>
<dbReference type="InterPro" id="IPR035019">
    <property type="entry name" value="Spt6_SH2_N"/>
</dbReference>
<keyword evidence="11" id="KW-0804">Transcription</keyword>
<evidence type="ECO:0000259" key="19">
    <source>
        <dbReference type="PROSITE" id="PS50126"/>
    </source>
</evidence>
<dbReference type="PANTHER" id="PTHR10145:SF6">
    <property type="entry name" value="TRANSCRIPTION ELONGATION FACTOR SPT6"/>
    <property type="match status" value="1"/>
</dbReference>
<comment type="similarity">
    <text evidence="3">Belongs to the OSBP family.</text>
</comment>
<evidence type="ECO:0000256" key="13">
    <source>
        <dbReference type="ARBA" id="ARBA00029871"/>
    </source>
</evidence>
<reference evidence="20 21" key="1">
    <citation type="submission" date="2018-05" db="EMBL/GenBank/DDBJ databases">
        <title>Draft genome sequence of Scytalidium lignicola DSM 105466, a ubiquitous saprotrophic fungus.</title>
        <authorList>
            <person name="Buettner E."/>
            <person name="Gebauer A.M."/>
            <person name="Hofrichter M."/>
            <person name="Liers C."/>
            <person name="Kellner H."/>
        </authorList>
    </citation>
    <scope>NUCLEOTIDE SEQUENCE [LARGE SCALE GENOMIC DNA]</scope>
    <source>
        <strain evidence="20 21">DSM 105466</strain>
    </source>
</reference>
<dbReference type="FunFam" id="2.40.160.120:FF:000001">
    <property type="entry name" value="Oxysterol-binding protein"/>
    <property type="match status" value="1"/>
</dbReference>
<dbReference type="Pfam" id="PF14632">
    <property type="entry name" value="SPT6_acidic"/>
    <property type="match status" value="1"/>
</dbReference>
<dbReference type="InterPro" id="IPR028231">
    <property type="entry name" value="Spt6_YqgF"/>
</dbReference>
<dbReference type="GO" id="GO:0008023">
    <property type="term" value="C:transcription elongation factor complex"/>
    <property type="evidence" value="ECO:0007669"/>
    <property type="project" value="TreeGrafter"/>
</dbReference>
<feature type="compositionally biased region" description="Basic and acidic residues" evidence="17">
    <location>
        <begin position="140"/>
        <end position="156"/>
    </location>
</feature>
<dbReference type="GO" id="GO:0008289">
    <property type="term" value="F:lipid binding"/>
    <property type="evidence" value="ECO:0007669"/>
    <property type="project" value="UniProtKB-KW"/>
</dbReference>
<comment type="function">
    <text evidence="16">Histone H3-H4 chaperone that plays a role in maintenance of chromatin structure during RNA polymerase II transcription elongation thereby repressing transcription initiation from cryptic promoters. Mediates the reassembly of nucleosomes onto the promoters of at least a selected set of genes during repression; the nucleosome reassembly is essential for transcriptional repression. Essential for viability.</text>
</comment>
<dbReference type="InterPro" id="IPR012337">
    <property type="entry name" value="RNaseH-like_sf"/>
</dbReference>
<dbReference type="InterPro" id="IPR012340">
    <property type="entry name" value="NA-bd_OB-fold"/>
</dbReference>
<feature type="compositionally biased region" description="Basic and acidic residues" evidence="17">
    <location>
        <begin position="116"/>
        <end position="129"/>
    </location>
</feature>
<feature type="domain" description="PH" evidence="18">
    <location>
        <begin position="1720"/>
        <end position="1814"/>
    </location>
</feature>
<keyword evidence="9" id="KW-0445">Lipid transport</keyword>
<dbReference type="FunFam" id="1.10.150.850:FF:000001">
    <property type="entry name" value="Transcription elongation factor spt6"/>
    <property type="match status" value="1"/>
</dbReference>
<dbReference type="Gene3D" id="1.10.3500.10">
    <property type="entry name" value="Tex N-terminal region-like"/>
    <property type="match status" value="1"/>
</dbReference>
<evidence type="ECO:0000313" key="21">
    <source>
        <dbReference type="Proteomes" id="UP000258309"/>
    </source>
</evidence>
<dbReference type="FunFam" id="3.30.505.10:FF:000065">
    <property type="entry name" value="Transcription elongation factor SPT6"/>
    <property type="match status" value="1"/>
</dbReference>
<dbReference type="InterPro" id="IPR041680">
    <property type="entry name" value="PH_8"/>
</dbReference>
<dbReference type="SUPFAM" id="SSF55550">
    <property type="entry name" value="SH2 domain"/>
    <property type="match status" value="1"/>
</dbReference>
<dbReference type="Pfam" id="PF14633">
    <property type="entry name" value="SH2_2"/>
    <property type="match status" value="1"/>
</dbReference>
<dbReference type="EMBL" id="NCSJ02000114">
    <property type="protein sequence ID" value="RFU29914.1"/>
    <property type="molecule type" value="Genomic_DNA"/>
</dbReference>
<dbReference type="FunFam" id="3.30.420.140:FF:000007">
    <property type="entry name" value="Transcription elongation factor SPT6"/>
    <property type="match status" value="1"/>
</dbReference>
<feature type="compositionally biased region" description="Basic and acidic residues" evidence="17">
    <location>
        <begin position="175"/>
        <end position="184"/>
    </location>
</feature>
<sequence>MSMTDLIQGEAELDDEENDESFDEETGEVRAGSGRQNGHIDDSSEEEEDDDDEEAAREVREGFIIDDEEDEERAEREEEEAVLDEEDLDLIGEANPEWERKTAAQPKLKRLKRGHRDVESRDREHRGLDDIFSDEEEADVHDLEDGGRPFSRPDHHRVDEFADFIEEDDLEDEDERQRHQEEMEVARPRERGYIGGADATGLDKDALDDFEEIFGNGEDYDWALALEEEAEANEIGDHQLELKDVFEPSQLSERLLTDEDNKIRYEDRPERFQLDRKPYEHVHITEEQFKEEARWITSLIWPKKQLQLSSDLQAPFAKAIGKVLEFFIVDEVEVPYVFQHRKDYLIHTKKTKVRPDPGNPEAPDYVVDAVKLLTQDDLWRILELDLKFRALVDKRNVLEKTYDNLKTSAGIEDKMFEDMLPAAVTMEELQDLQDYLYFQYSSQIKDLATTNGDVKEKRRPGMKSSIFDRVRRGKAYSLVRAYGITADQVAQNALREGRRQYTEDPSTRPIDLADTLTSDSEFNTGEDVLLAARQMFAEELFMNPRMRKHFRMYYYMTGVVNCRRTDKGLRKIDEQHQYYEFKYLRNQTFGDIANKPEMFLKMLKAEEEGLLEVRVQLQDEEDFRKQLFAEFASDNFSELADAWNEERRKVLDIGITKLERVITKGVKESMRTECQDSILKLCREEYSRKLDQAPYKPKGMVLGTVPRVLALSNGDGDGRAAVCWAWVEEDGRALEHGKFNNLSRDERSRDDFVELVQRRKPDVIGISGWSVETQKLVNNIRDLVAERNLRGAEFEDPQTGDDRTEPLDVVVVNDEVARLYKASPRAAVEHPTFPPLTRYCVALAKYLQNPMKEYAALGNDATSLSFHPSQHLLGEEKLRKHLETAMVDMVNLCGVDINEAIGDPYTANLLPYVCGLGPRKATAVVKAININGGIVNSRDELVGDPDSGKMPVVGPRVWNNCASFLSIEYDSSSPTSDYLDNTRVHPEDYELGRKMAADALELDEEDVKAEVDEGGPGAVVRKLIKEDEQDKVNDLILEEYADQLENSYNQRKRATLETIRAELQQPYEELRRNFAMLSVDEIFTMFTAETSESLCEGMIVPVNIRVAKPEFIIAKLDSGVEGRVEPSEGSDNPHALLSSLFSVGQTAQAKLLELNRENFSARLSLREEMLRIPYKKHSYHPPRSWDIEQERKDKEELKEKDKATGRTQRVVKHPLFRPFNATQAEEYLGSQAPGDAVIRPSSKGNDHLAVTWKVADGVYQHIDVLELQKENEFSVGRVLKIGGKYTYSDLDELIVDHVKAMAKKVDEMMQHDKWQKGSKADTERWLTTYTEANPQRSMYAFCLDPKRPGFFHLCFKAGVRARPNSWPVRVVPNAFELMKSQYPDMKALCNGFKLRHATCEELQLVARSIPSVPDPSGLPPALLVKHGNASAERYISEAPEHPRHNLTPLPSLVACHIEFTSTSLQLQNRSVASVLKSAVFHTEQTLLCNSHRQHGGHGTSPDSCKGIAYIVRWVKVDEGHTISWSIQPHKKSINFGIVKHPGSGSPLVTNHQPATDDTSSAVQQLDPNVENVRLRRPSNARSDGSTAEEQLKGKGFIWIQWYGKCEADKVTIGTFPVAKGAGGMYGLVFDNTFSKSFAKTATLVLLTYPSNAPPQSTHNLVQGALAGIGLSNNGKSQSPRLTAAPSDSVDSLHSHLAVGNNRSRGNSLIGGPSESDSGLVTHHVGVLQKRRRKKGQGYARRFFSLDFATCTLSYYHDRNSSALRGAIPLSLAAIAADERRREIAIDSGAEIWHLKAGNAKDFHEWTKALEKASKTARGVDSNRPSSPNRLKVRMSGLQHVPSNQEDDREWAQVEALVSRIAGTRDAVRRLSKDTALKTNASGLGLSVGSPSIDEGSPGEYSAAPERKPFWRRKSAAPPPNLAQRNSPVQLGVPSHQNVTVISANGSTRPSSRMTNHSAHEEYSMHEHCEALLNDLDSVLSDFSTLLTNKKRRRMSFVPRSADVSRASMESTSTDEFYDAEQDHSQMLIIGRQSEEDTPASEAEDEFVSDSSSVSSVEKDDMSQQVKGAAALFPARPKIFDPLPILDAPKRRVSVPAAMVMPPSLIGFVRKNVGKDLSTISMPVSANEPLSLLQRVAEQMEYASLLDTAAAIKDPIHRLLHVTAFAVSQFSMNRARERAIRKPFNPMLGETYELIRADNEVPGGFRMLVEKVSHRPVRMAAQADSVNWSLSQSPAPVQKFWGKSAELITDGRVRIVLRLSDKSEERYSYNVATVFLRNVVMGEKYIEPVATMTVTNESTGAKAMIEFKGKGMFGGRSEDVQVESYDSNGSPIGVGLTGTWTTGLNLTEPGKSASTEIWHVGNLVENAPQRYGFTTFAASLNEITHIEKGKLPVTDCRLRPDQRAAEAGDLDTAETLKATLEDNQRVRRKELEASGDTYRPRWFVRVEGGDEGEEVWKLRTGKEGYWEERAREHWTGIENVLAV</sequence>
<dbReference type="FunFam" id="1.10.10.2740:FF:000002">
    <property type="entry name" value="Transcription elongation factor Spt6"/>
    <property type="match status" value="1"/>
</dbReference>
<dbReference type="SUPFAM" id="SSF101576">
    <property type="entry name" value="Supernatant protein factor (SPF), C-terminal domain"/>
    <property type="match status" value="1"/>
</dbReference>
<dbReference type="SUPFAM" id="SSF53098">
    <property type="entry name" value="Ribonuclease H-like"/>
    <property type="match status" value="1"/>
</dbReference>
<dbReference type="GO" id="GO:0042393">
    <property type="term" value="F:histone binding"/>
    <property type="evidence" value="ECO:0007669"/>
    <property type="project" value="TreeGrafter"/>
</dbReference>
<name>A0A3E2H948_SCYLI</name>
<evidence type="ECO:0000256" key="1">
    <source>
        <dbReference type="ARBA" id="ARBA00004123"/>
    </source>
</evidence>
<feature type="region of interest" description="Disordered" evidence="17">
    <location>
        <begin position="1177"/>
        <end position="1209"/>
    </location>
</feature>
<keyword evidence="8" id="KW-0727">SH2 domain</keyword>
<keyword evidence="10" id="KW-0446">Lipid-binding</keyword>
<evidence type="ECO:0000256" key="6">
    <source>
        <dbReference type="ARBA" id="ARBA00022448"/>
    </source>
</evidence>
<dbReference type="STRING" id="5539.A0A3E2H948"/>
<dbReference type="Gene3D" id="2.30.29.30">
    <property type="entry name" value="Pleckstrin-homology domain (PH domain)/Phosphotyrosine-binding domain (PTB)"/>
    <property type="match status" value="1"/>
</dbReference>
<dbReference type="Pfam" id="PF01237">
    <property type="entry name" value="Oxysterol_BP"/>
    <property type="match status" value="1"/>
</dbReference>
<dbReference type="InterPro" id="IPR055179">
    <property type="entry name" value="Tex-like_central_region"/>
</dbReference>
<feature type="compositionally biased region" description="Acidic residues" evidence="17">
    <location>
        <begin position="2035"/>
        <end position="2047"/>
    </location>
</feature>
<evidence type="ECO:0000259" key="18">
    <source>
        <dbReference type="PROSITE" id="PS50003"/>
    </source>
</evidence>
<dbReference type="InterPro" id="IPR023323">
    <property type="entry name" value="Tex-like_dom_sf"/>
</dbReference>
<dbReference type="SMART" id="SM00233">
    <property type="entry name" value="PH"/>
    <property type="match status" value="1"/>
</dbReference>
<dbReference type="Gene3D" id="1.10.10.2740">
    <property type="entry name" value="Spt6, Death-like domain"/>
    <property type="match status" value="1"/>
</dbReference>
<keyword evidence="12" id="KW-0539">Nucleus</keyword>
<dbReference type="Pfam" id="PF15409">
    <property type="entry name" value="PH_8"/>
    <property type="match status" value="1"/>
</dbReference>
<dbReference type="OMA" id="RANNEHE"/>
<dbReference type="Gene3D" id="3.30.505.10">
    <property type="entry name" value="SH2 domain"/>
    <property type="match status" value="2"/>
</dbReference>
<dbReference type="CDD" id="cd09918">
    <property type="entry name" value="SH2_Nterm_SPT6_like"/>
    <property type="match status" value="1"/>
</dbReference>
<evidence type="ECO:0000313" key="20">
    <source>
        <dbReference type="EMBL" id="RFU29914.1"/>
    </source>
</evidence>
<dbReference type="InterPro" id="IPR037027">
    <property type="entry name" value="YqgF/RNaseH-like_dom_sf"/>
</dbReference>
<dbReference type="CDD" id="cd02065">
    <property type="entry name" value="B12-binding_like"/>
    <property type="match status" value="1"/>
</dbReference>
<feature type="compositionally biased region" description="Acidic residues" evidence="17">
    <location>
        <begin position="43"/>
        <end position="55"/>
    </location>
</feature>
<dbReference type="Pfam" id="PF14641">
    <property type="entry name" value="HTH_44"/>
    <property type="match status" value="1"/>
</dbReference>
<dbReference type="Gene3D" id="2.40.160.120">
    <property type="match status" value="1"/>
</dbReference>
<dbReference type="SUPFAM" id="SSF158832">
    <property type="entry name" value="Tex N-terminal region-like"/>
    <property type="match status" value="1"/>
</dbReference>
<dbReference type="PROSITE" id="PS50126">
    <property type="entry name" value="S1"/>
    <property type="match status" value="1"/>
</dbReference>
<dbReference type="Proteomes" id="UP000258309">
    <property type="component" value="Unassembled WGS sequence"/>
</dbReference>
<evidence type="ECO:0000256" key="15">
    <source>
        <dbReference type="ARBA" id="ARBA00080336"/>
    </source>
</evidence>
<dbReference type="GO" id="GO:0031491">
    <property type="term" value="F:nucleosome binding"/>
    <property type="evidence" value="ECO:0007669"/>
    <property type="project" value="TreeGrafter"/>
</dbReference>
<evidence type="ECO:0000256" key="14">
    <source>
        <dbReference type="ARBA" id="ARBA00070625"/>
    </source>
</evidence>
<feature type="non-terminal residue" evidence="20">
    <location>
        <position position="2482"/>
    </location>
</feature>
<feature type="compositionally biased region" description="Acidic residues" evidence="17">
    <location>
        <begin position="11"/>
        <end position="26"/>
    </location>
</feature>
<protein>
    <recommendedName>
        <fullName evidence="5">Transcription elongation factor SPT6</fullName>
    </recommendedName>
    <alternativeName>
        <fullName evidence="13 15">Chromatin Elongation factor SPT6</fullName>
    </alternativeName>
    <alternativeName>
        <fullName evidence="14">Transcription elongation factor spt6</fullName>
    </alternativeName>
</protein>
<dbReference type="Gene3D" id="3.30.420.140">
    <property type="entry name" value="YqgF/RNase H-like domain"/>
    <property type="match status" value="1"/>
</dbReference>
<feature type="compositionally biased region" description="Acidic residues" evidence="17">
    <location>
        <begin position="64"/>
        <end position="90"/>
    </location>
</feature>
<feature type="compositionally biased region" description="Acidic residues" evidence="17">
    <location>
        <begin position="165"/>
        <end position="174"/>
    </location>
</feature>
<feature type="region of interest" description="Disordered" evidence="17">
    <location>
        <begin position="1"/>
        <end position="156"/>
    </location>
</feature>
<comment type="subcellular location">
    <subcellularLocation>
        <location evidence="2">Chromosome</location>
    </subcellularLocation>
    <subcellularLocation>
        <location evidence="1">Nucleus</location>
    </subcellularLocation>
</comment>
<evidence type="ECO:0000256" key="7">
    <source>
        <dbReference type="ARBA" id="ARBA00022454"/>
    </source>
</evidence>
<comment type="similarity">
    <text evidence="4">Belongs to the SPT6 family.</text>
</comment>
<dbReference type="InterPro" id="IPR036598">
    <property type="entry name" value="GOLD_dom_sf"/>
</dbReference>
<dbReference type="InterPro" id="IPR011993">
    <property type="entry name" value="PH-like_dom_sf"/>
</dbReference>
<comment type="caution">
    <text evidence="20">The sequence shown here is derived from an EMBL/GenBank/DDBJ whole genome shotgun (WGS) entry which is preliminary data.</text>
</comment>
<feature type="region of interest" description="Disordered" evidence="17">
    <location>
        <begin position="165"/>
        <end position="184"/>
    </location>
</feature>
<dbReference type="InterPro" id="IPR028088">
    <property type="entry name" value="Spt6_HTH_DNA-bd_dom"/>
</dbReference>
<proteinExistence type="inferred from homology"/>
<dbReference type="InterPro" id="IPR049540">
    <property type="entry name" value="Spt6-like_S1"/>
</dbReference>
<dbReference type="Gene3D" id="1.10.10.650">
    <property type="entry name" value="RuvA domain 2-like"/>
    <property type="match status" value="1"/>
</dbReference>